<feature type="region of interest" description="Disordered" evidence="1">
    <location>
        <begin position="1"/>
        <end position="24"/>
    </location>
</feature>
<dbReference type="AlphaFoldDB" id="A0A9X1ST91"/>
<evidence type="ECO:0000256" key="2">
    <source>
        <dbReference type="SAM" id="Phobius"/>
    </source>
</evidence>
<comment type="caution">
    <text evidence="3">The sequence shown here is derived from an EMBL/GenBank/DDBJ whole genome shotgun (WGS) entry which is preliminary data.</text>
</comment>
<keyword evidence="2" id="KW-1133">Transmembrane helix</keyword>
<protein>
    <submittedName>
        <fullName evidence="3">Uncharacterized protein</fullName>
    </submittedName>
</protein>
<proteinExistence type="predicted"/>
<keyword evidence="2" id="KW-0812">Transmembrane</keyword>
<gene>
    <name evidence="3" type="ORF">LR394_05750</name>
</gene>
<evidence type="ECO:0000313" key="4">
    <source>
        <dbReference type="Proteomes" id="UP001138997"/>
    </source>
</evidence>
<accession>A0A9X1ST91</accession>
<name>A0A9X1ST91_9ACTN</name>
<reference evidence="3" key="1">
    <citation type="submission" date="2021-11" db="EMBL/GenBank/DDBJ databases">
        <title>Streptomyces corallinus and Kineosporia corallina sp. nov., two new coral-derived marine actinobacteria.</title>
        <authorList>
            <person name="Buangrab K."/>
            <person name="Sutthacheep M."/>
            <person name="Yeemin T."/>
            <person name="Harunari E."/>
            <person name="Igarashi Y."/>
            <person name="Sripreechasak P."/>
            <person name="Kanchanasin P."/>
            <person name="Tanasupawat S."/>
            <person name="Phongsopitanun W."/>
        </authorList>
    </citation>
    <scope>NUCLEOTIDE SEQUENCE</scope>
    <source>
        <strain evidence="3">JCM 31032</strain>
    </source>
</reference>
<keyword evidence="2" id="KW-0472">Membrane</keyword>
<keyword evidence="4" id="KW-1185">Reference proteome</keyword>
<evidence type="ECO:0000256" key="1">
    <source>
        <dbReference type="SAM" id="MobiDB-lite"/>
    </source>
</evidence>
<dbReference type="EMBL" id="JAJOMB010000002">
    <property type="protein sequence ID" value="MCD5310390.1"/>
    <property type="molecule type" value="Genomic_DNA"/>
</dbReference>
<dbReference type="RefSeq" id="WP_231439314.1">
    <property type="nucleotide sequence ID" value="NZ_JAJOMB010000002.1"/>
</dbReference>
<dbReference type="Proteomes" id="UP001138997">
    <property type="component" value="Unassembled WGS sequence"/>
</dbReference>
<feature type="transmembrane region" description="Helical" evidence="2">
    <location>
        <begin position="30"/>
        <end position="53"/>
    </location>
</feature>
<organism evidence="3 4">
    <name type="scientific">Kineosporia babensis</name>
    <dbReference type="NCBI Taxonomy" id="499548"/>
    <lineage>
        <taxon>Bacteria</taxon>
        <taxon>Bacillati</taxon>
        <taxon>Actinomycetota</taxon>
        <taxon>Actinomycetes</taxon>
        <taxon>Kineosporiales</taxon>
        <taxon>Kineosporiaceae</taxon>
        <taxon>Kineosporia</taxon>
    </lineage>
</organism>
<evidence type="ECO:0000313" key="3">
    <source>
        <dbReference type="EMBL" id="MCD5310390.1"/>
    </source>
</evidence>
<sequence>MSGTGPTPAPDSDPEQSTSTEERWAVNEDWLATAVGLILLALILAGVITNGLVP</sequence>